<evidence type="ECO:0000259" key="2">
    <source>
        <dbReference type="Pfam" id="PF13556"/>
    </source>
</evidence>
<comment type="caution">
    <text evidence="3">The sequence shown here is derived from an EMBL/GenBank/DDBJ whole genome shotgun (WGS) entry which is preliminary data.</text>
</comment>
<feature type="domain" description="Purine catabolism PurC-like" evidence="1">
    <location>
        <begin position="17"/>
        <end position="128"/>
    </location>
</feature>
<dbReference type="InterPro" id="IPR012914">
    <property type="entry name" value="PucR_dom"/>
</dbReference>
<dbReference type="InterPro" id="IPR042070">
    <property type="entry name" value="PucR_C-HTH_sf"/>
</dbReference>
<dbReference type="RefSeq" id="WP_168151715.1">
    <property type="nucleotide sequence ID" value="NZ_JAAWVT010000003.1"/>
</dbReference>
<dbReference type="PANTHER" id="PTHR33744:SF1">
    <property type="entry name" value="DNA-BINDING TRANSCRIPTIONAL ACTIVATOR ADER"/>
    <property type="match status" value="1"/>
</dbReference>
<protein>
    <submittedName>
        <fullName evidence="3">PucR family transcriptional regulator</fullName>
    </submittedName>
</protein>
<dbReference type="PANTHER" id="PTHR33744">
    <property type="entry name" value="CARBOHYDRATE DIACID REGULATOR"/>
    <property type="match status" value="1"/>
</dbReference>
<accession>A0ABX1G4H5</accession>
<dbReference type="Pfam" id="PF07905">
    <property type="entry name" value="PucR"/>
    <property type="match status" value="1"/>
</dbReference>
<organism evidence="3 4">
    <name type="scientific">Paeniglutamicibacter terrestris</name>
    <dbReference type="NCBI Taxonomy" id="2723403"/>
    <lineage>
        <taxon>Bacteria</taxon>
        <taxon>Bacillati</taxon>
        <taxon>Actinomycetota</taxon>
        <taxon>Actinomycetes</taxon>
        <taxon>Micrococcales</taxon>
        <taxon>Micrococcaceae</taxon>
        <taxon>Paeniglutamicibacter</taxon>
    </lineage>
</organism>
<evidence type="ECO:0000313" key="4">
    <source>
        <dbReference type="Proteomes" id="UP000746595"/>
    </source>
</evidence>
<keyword evidence="4" id="KW-1185">Reference proteome</keyword>
<dbReference type="InterPro" id="IPR025736">
    <property type="entry name" value="PucR_C-HTH_dom"/>
</dbReference>
<dbReference type="EMBL" id="JAAWVT010000003">
    <property type="protein sequence ID" value="NKG20874.1"/>
    <property type="molecule type" value="Genomic_DNA"/>
</dbReference>
<evidence type="ECO:0000259" key="1">
    <source>
        <dbReference type="Pfam" id="PF07905"/>
    </source>
</evidence>
<dbReference type="Gene3D" id="1.10.10.2840">
    <property type="entry name" value="PucR C-terminal helix-turn-helix domain"/>
    <property type="match status" value="1"/>
</dbReference>
<evidence type="ECO:0000313" key="3">
    <source>
        <dbReference type="EMBL" id="NKG20874.1"/>
    </source>
</evidence>
<sequence>MTLTIRRVLGVSAVSNVHPRVLGRAPLLDSPVLGIHVTESADLTGLLEGGELILSSGLSLTTSLEATSAFLNGLAEAGAAGVIFSFLSDAPEIKKCLELAASMAPLPVVLLDDRARFIDITETVHGLIYSAARGLSGVDAVSSLLSSAAAAHLDLREVLSSIAEMLDAPLVLEESRSGAVIHQGLDLLQMTHYSRTPAPPEALGTGGRVLGEANWLTYPVIAHGRKLGQLVTPVGAGNLRASLAMEQVATFLGGMLRNGPADLALARQESLAMIVRNVRSGENRNEIELILQAAVLGVEAIDLFIPIAINIKHQDGFTQSQGSPDPDVIAASLQHTLADGRYRAFACGLGKNGVGIMLCLPPAAEIEAAVSDVHERVVSTLRAHGNALAWTMGVGTGSSKWGTAALKGLDDACRVAHSASSMDHSEASYHRASDLGFRWLMQQLLDVEESHTFVRDQLAPFLAEPEYLDFIETYLQTNGSIAELSRALHLSRPSVYARLRRIEKVLGRELTDADTMTSLHLAVTLYRLGVKD</sequence>
<name>A0ABX1G4H5_9MICC</name>
<gene>
    <name evidence="3" type="ORF">HED64_09155</name>
</gene>
<feature type="domain" description="PucR C-terminal helix-turn-helix" evidence="2">
    <location>
        <begin position="468"/>
        <end position="524"/>
    </location>
</feature>
<reference evidence="3 4" key="1">
    <citation type="submission" date="2020-04" db="EMBL/GenBank/DDBJ databases">
        <title>Paeniglutamicibacter sp. ANT13_2, a novel actinomycete isolated from sediment in Antarctica.</title>
        <authorList>
            <person name="Sakdapetsiri C."/>
            <person name="Pinyakong O."/>
        </authorList>
    </citation>
    <scope>NUCLEOTIDE SEQUENCE [LARGE SCALE GENOMIC DNA]</scope>
    <source>
        <strain evidence="3 4">ANT13_2</strain>
    </source>
</reference>
<dbReference type="Pfam" id="PF13556">
    <property type="entry name" value="HTH_30"/>
    <property type="match status" value="1"/>
</dbReference>
<proteinExistence type="predicted"/>
<dbReference type="InterPro" id="IPR051448">
    <property type="entry name" value="CdaR-like_regulators"/>
</dbReference>
<dbReference type="Proteomes" id="UP000746595">
    <property type="component" value="Unassembled WGS sequence"/>
</dbReference>